<organism evidence="1 2">
    <name type="scientific">Microbacterium murale</name>
    <dbReference type="NCBI Taxonomy" id="1081040"/>
    <lineage>
        <taxon>Bacteria</taxon>
        <taxon>Bacillati</taxon>
        <taxon>Actinomycetota</taxon>
        <taxon>Actinomycetes</taxon>
        <taxon>Micrococcales</taxon>
        <taxon>Microbacteriaceae</taxon>
        <taxon>Microbacterium</taxon>
    </lineage>
</organism>
<evidence type="ECO:0000313" key="1">
    <source>
        <dbReference type="EMBL" id="MDQ0643708.1"/>
    </source>
</evidence>
<protein>
    <submittedName>
        <fullName evidence="1">Uncharacterized protein</fullName>
    </submittedName>
</protein>
<comment type="caution">
    <text evidence="1">The sequence shown here is derived from an EMBL/GenBank/DDBJ whole genome shotgun (WGS) entry which is preliminary data.</text>
</comment>
<reference evidence="1 2" key="1">
    <citation type="submission" date="2023-07" db="EMBL/GenBank/DDBJ databases">
        <title>Comparative genomics of wheat-associated soil bacteria to identify genetic determinants of phenazine resistance.</title>
        <authorList>
            <person name="Mouncey N."/>
        </authorList>
    </citation>
    <scope>NUCLEOTIDE SEQUENCE [LARGE SCALE GENOMIC DNA]</scope>
    <source>
        <strain evidence="1 2">W2I7</strain>
    </source>
</reference>
<sequence>MTDAAAPRVLLIGLAPEAVDLSEAPIDYETLKARIAAGDAAVAAAGYEAISCQLGTDPSEGEATVRARLGEGVWDAVMIGAGIRALPVHTELFERIVNAVHELAPTARFAFNASPDTTLDALARVLA</sequence>
<name>A0ABU0P8P3_9MICO</name>
<dbReference type="Proteomes" id="UP001239085">
    <property type="component" value="Unassembled WGS sequence"/>
</dbReference>
<keyword evidence="2" id="KW-1185">Reference proteome</keyword>
<dbReference type="RefSeq" id="WP_307360699.1">
    <property type="nucleotide sequence ID" value="NZ_JAUSXK010000001.1"/>
</dbReference>
<dbReference type="EMBL" id="JAUSXK010000001">
    <property type="protein sequence ID" value="MDQ0643708.1"/>
    <property type="molecule type" value="Genomic_DNA"/>
</dbReference>
<gene>
    <name evidence="1" type="ORF">QFZ46_001868</name>
</gene>
<proteinExistence type="predicted"/>
<accession>A0ABU0P8P3</accession>
<evidence type="ECO:0000313" key="2">
    <source>
        <dbReference type="Proteomes" id="UP001239085"/>
    </source>
</evidence>